<comment type="caution">
    <text evidence="1">The sequence shown here is derived from an EMBL/GenBank/DDBJ whole genome shotgun (WGS) entry which is preliminary data.</text>
</comment>
<gene>
    <name evidence="1" type="ORF">GGQ68_001160</name>
</gene>
<proteinExistence type="predicted"/>
<evidence type="ECO:0000313" key="2">
    <source>
        <dbReference type="Proteomes" id="UP000541426"/>
    </source>
</evidence>
<reference evidence="1 2" key="1">
    <citation type="submission" date="2020-08" db="EMBL/GenBank/DDBJ databases">
        <title>Genomic Encyclopedia of Type Strains, Phase IV (KMG-IV): sequencing the most valuable type-strain genomes for metagenomic binning, comparative biology and taxonomic classification.</title>
        <authorList>
            <person name="Goeker M."/>
        </authorList>
    </citation>
    <scope>NUCLEOTIDE SEQUENCE [LARGE SCALE GENOMIC DNA]</scope>
    <source>
        <strain evidence="1 2">DSM 102235</strain>
    </source>
</reference>
<sequence length="34" mass="3797">MRLGRRMLWIAALLRESIKLMTGSTIACIHVLAA</sequence>
<protein>
    <submittedName>
        <fullName evidence="1">Uncharacterized protein</fullName>
    </submittedName>
</protein>
<dbReference type="EMBL" id="JACIEJ010000002">
    <property type="protein sequence ID" value="MBB3984844.1"/>
    <property type="molecule type" value="Genomic_DNA"/>
</dbReference>
<name>A0A7W6GT59_9RHOB</name>
<dbReference type="AlphaFoldDB" id="A0A7W6GT59"/>
<keyword evidence="2" id="KW-1185">Reference proteome</keyword>
<evidence type="ECO:0000313" key="1">
    <source>
        <dbReference type="EMBL" id="MBB3984844.1"/>
    </source>
</evidence>
<accession>A0A7W6GT59</accession>
<dbReference type="Proteomes" id="UP000541426">
    <property type="component" value="Unassembled WGS sequence"/>
</dbReference>
<organism evidence="1 2">
    <name type="scientific">Sagittula marina</name>
    <dbReference type="NCBI Taxonomy" id="943940"/>
    <lineage>
        <taxon>Bacteria</taxon>
        <taxon>Pseudomonadati</taxon>
        <taxon>Pseudomonadota</taxon>
        <taxon>Alphaproteobacteria</taxon>
        <taxon>Rhodobacterales</taxon>
        <taxon>Roseobacteraceae</taxon>
        <taxon>Sagittula</taxon>
    </lineage>
</organism>